<keyword evidence="3" id="KW-1185">Reference proteome</keyword>
<dbReference type="Proteomes" id="UP000036027">
    <property type="component" value="Unassembled WGS sequence"/>
</dbReference>
<dbReference type="RefSeq" id="WP_047759873.1">
    <property type="nucleotide sequence ID" value="NZ_CP091510.1"/>
</dbReference>
<dbReference type="InterPro" id="IPR005939">
    <property type="entry name" value="BLH_phosphatase-like"/>
</dbReference>
<dbReference type="EMBL" id="JTDO01000001">
    <property type="protein sequence ID" value="KLT73781.1"/>
    <property type="molecule type" value="Genomic_DNA"/>
</dbReference>
<evidence type="ECO:0000259" key="1">
    <source>
        <dbReference type="Pfam" id="PF04273"/>
    </source>
</evidence>
<dbReference type="CDD" id="cd14503">
    <property type="entry name" value="PTP-bact"/>
    <property type="match status" value="1"/>
</dbReference>
<gene>
    <name evidence="2" type="ORF">PL75_00060</name>
</gene>
<accession>A0A0J0YUJ2</accession>
<name>A0A0J0YUJ2_9NEIS</name>
<dbReference type="Pfam" id="PF04273">
    <property type="entry name" value="BLH_phosphatase"/>
    <property type="match status" value="1"/>
</dbReference>
<comment type="caution">
    <text evidence="2">The sequence shown here is derived from an EMBL/GenBank/DDBJ whole genome shotgun (WGS) entry which is preliminary data.</text>
</comment>
<evidence type="ECO:0000313" key="3">
    <source>
        <dbReference type="Proteomes" id="UP000036027"/>
    </source>
</evidence>
<dbReference type="NCBIfam" id="TIGR01244">
    <property type="entry name" value="TIGR01244 family sulfur transferase"/>
    <property type="match status" value="1"/>
</dbReference>
<dbReference type="PATRIC" id="fig|1470200.3.peg.12"/>
<dbReference type="OrthoDB" id="9802771at2"/>
<organism evidence="2 3">
    <name type="scientific">Neisseria arctica</name>
    <dbReference type="NCBI Taxonomy" id="1470200"/>
    <lineage>
        <taxon>Bacteria</taxon>
        <taxon>Pseudomonadati</taxon>
        <taxon>Pseudomonadota</taxon>
        <taxon>Betaproteobacteria</taxon>
        <taxon>Neisseriales</taxon>
        <taxon>Neisseriaceae</taxon>
        <taxon>Neisseria</taxon>
    </lineage>
</organism>
<dbReference type="SUPFAM" id="SSF52799">
    <property type="entry name" value="(Phosphotyrosine protein) phosphatases II"/>
    <property type="match status" value="1"/>
</dbReference>
<reference evidence="2 3" key="1">
    <citation type="submission" date="2014-11" db="EMBL/GenBank/DDBJ databases">
        <title>Genome of a novel goose pathogen.</title>
        <authorList>
            <person name="Hansen C.M."/>
            <person name="Hueffer K."/>
            <person name="Choi S.C."/>
        </authorList>
    </citation>
    <scope>NUCLEOTIDE SEQUENCE [LARGE SCALE GENOMIC DNA]</scope>
    <source>
        <strain evidence="2 3">KH1503</strain>
    </source>
</reference>
<dbReference type="Gene3D" id="3.90.190.10">
    <property type="entry name" value="Protein tyrosine phosphatase superfamily"/>
    <property type="match status" value="1"/>
</dbReference>
<protein>
    <submittedName>
        <fullName evidence="2">Pyridine nucleotide-disulfide oxidoreductase</fullName>
    </submittedName>
</protein>
<proteinExistence type="predicted"/>
<dbReference type="STRING" id="1470200.PL75_00060"/>
<dbReference type="GO" id="GO:0016787">
    <property type="term" value="F:hydrolase activity"/>
    <property type="evidence" value="ECO:0007669"/>
    <property type="project" value="InterPro"/>
</dbReference>
<dbReference type="InterPro" id="IPR029021">
    <property type="entry name" value="Prot-tyrosine_phosphatase-like"/>
</dbReference>
<dbReference type="AlphaFoldDB" id="A0A0J0YUJ2"/>
<sequence>MSIRKLDDNLYIAPQLSEEDIQKATELGIQTVICNRPDGEEENQPSFNTICQWLDTAGIRHHVHQPVTAPAINTEDAAKFDSLRQQHPAPVLAYCRTGTRSTLLWAYTQAEKGKDSNEILEAARSVGVDLSNFSERLNNLSR</sequence>
<evidence type="ECO:0000313" key="2">
    <source>
        <dbReference type="EMBL" id="KLT73781.1"/>
    </source>
</evidence>
<feature type="domain" description="Beta-lactamase hydrolase-like protein phosphatase-like" evidence="1">
    <location>
        <begin position="3"/>
        <end position="110"/>
    </location>
</feature>